<reference evidence="6 7" key="2">
    <citation type="journal article" date="2018" name="J. Invertebr. Pathol.">
        <title>'Candidatus Aquirickettsiella gammari' (Gammaproteobacteria: Legionellales: Coxiellaceae): A bacterial pathogen of the freshwater crustacean Gammarus fossarum (Malacostraca: Amphipoda).</title>
        <authorList>
            <person name="Bojko J."/>
            <person name="Dunn A.M."/>
            <person name="Stebbing P.D."/>
            <person name="van Aerle R."/>
            <person name="Bacela-Spychalska K."/>
            <person name="Bean T.P."/>
            <person name="Urrutia A."/>
            <person name="Stentiford G.D."/>
        </authorList>
    </citation>
    <scope>NUCLEOTIDE SEQUENCE [LARGE SCALE GENOMIC DNA]</scope>
    <source>
        <strain evidence="6">RA15029</strain>
    </source>
</reference>
<keyword evidence="4 6" id="KW-0560">Oxidoreductase</keyword>
<dbReference type="EMBL" id="NMOS02000002">
    <property type="protein sequence ID" value="RDH41034.1"/>
    <property type="molecule type" value="Genomic_DNA"/>
</dbReference>
<evidence type="ECO:0000256" key="2">
    <source>
        <dbReference type="ARBA" id="ARBA00022797"/>
    </source>
</evidence>
<dbReference type="SUPFAM" id="SSF51735">
    <property type="entry name" value="NAD(P)-binding Rossmann-fold domains"/>
    <property type="match status" value="1"/>
</dbReference>
<proteinExistence type="inferred from homology"/>
<dbReference type="SUPFAM" id="SSF55347">
    <property type="entry name" value="Glyceraldehyde-3-phosphate dehydrogenase-like, C-terminal domain"/>
    <property type="match status" value="1"/>
</dbReference>
<dbReference type="Proteomes" id="UP000226429">
    <property type="component" value="Unassembled WGS sequence"/>
</dbReference>
<dbReference type="SMART" id="SM00859">
    <property type="entry name" value="Semialdhyde_dh"/>
    <property type="match status" value="1"/>
</dbReference>
<accession>A0A370CLF1</accession>
<dbReference type="AlphaFoldDB" id="A0A370CLF1"/>
<evidence type="ECO:0000313" key="7">
    <source>
        <dbReference type="Proteomes" id="UP000226429"/>
    </source>
</evidence>
<dbReference type="HAMAP" id="MF_01657">
    <property type="entry name" value="Ac_ald_DH_ac"/>
    <property type="match status" value="1"/>
</dbReference>
<dbReference type="Pfam" id="PF09290">
    <property type="entry name" value="AcetDehyd-dimer"/>
    <property type="match status" value="1"/>
</dbReference>
<dbReference type="GO" id="GO:0051287">
    <property type="term" value="F:NAD binding"/>
    <property type="evidence" value="ECO:0007669"/>
    <property type="project" value="UniProtKB-UniRule"/>
</dbReference>
<dbReference type="NCBIfam" id="TIGR03215">
    <property type="entry name" value="ac_ald_DH_ac"/>
    <property type="match status" value="1"/>
</dbReference>
<reference evidence="6 7" key="1">
    <citation type="journal article" date="2017" name="Int. J. Syst. Evol. Microbiol.">
        <title>Aquarickettsiella crustaci n. gen. n. sp. (Gammaproteobacteria: Legionellales: Coxiellaceae); a bacterial pathogen of the freshwater crustacean: Gammarus fossarum (Malacostraca: Amphipoda).</title>
        <authorList>
            <person name="Bojko J."/>
            <person name="Dunn A.M."/>
            <person name="Stebbing P.D."/>
            <person name="Van Aerle R."/>
            <person name="Bacela-Spychalska K."/>
            <person name="Bean T.P."/>
            <person name="Stentiford G.D."/>
        </authorList>
    </citation>
    <scope>NUCLEOTIDE SEQUENCE [LARGE SCALE GENOMIC DNA]</scope>
    <source>
        <strain evidence="6">RA15029</strain>
    </source>
</reference>
<feature type="active site" description="Acyl-thioester intermediate" evidence="4">
    <location>
        <position position="123"/>
    </location>
</feature>
<dbReference type="PIRSF" id="PIRSF015689">
    <property type="entry name" value="Actaldh_dh_actl"/>
    <property type="match status" value="1"/>
</dbReference>
<comment type="catalytic activity">
    <reaction evidence="4">
        <text>acetaldehyde + NAD(+) + CoA = acetyl-CoA + NADH + H(+)</text>
        <dbReference type="Rhea" id="RHEA:23288"/>
        <dbReference type="ChEBI" id="CHEBI:15343"/>
        <dbReference type="ChEBI" id="CHEBI:15378"/>
        <dbReference type="ChEBI" id="CHEBI:57287"/>
        <dbReference type="ChEBI" id="CHEBI:57288"/>
        <dbReference type="ChEBI" id="CHEBI:57540"/>
        <dbReference type="ChEBI" id="CHEBI:57945"/>
        <dbReference type="EC" id="1.2.1.10"/>
    </reaction>
</comment>
<comment type="similarity">
    <text evidence="1 4">Belongs to the acetaldehyde dehydrogenase family.</text>
</comment>
<evidence type="ECO:0000256" key="3">
    <source>
        <dbReference type="ARBA" id="ARBA00023027"/>
    </source>
</evidence>
<dbReference type="EC" id="1.2.1.10" evidence="4"/>
<gene>
    <name evidence="6" type="ORF">CFE62_000920</name>
</gene>
<keyword evidence="2 4" id="KW-0058">Aromatic hydrocarbons catabolism</keyword>
<dbReference type="InterPro" id="IPR000534">
    <property type="entry name" value="Semialdehyde_DH_NAD-bd"/>
</dbReference>
<dbReference type="InterPro" id="IPR003361">
    <property type="entry name" value="Acetaldehyde_dehydrogenase"/>
</dbReference>
<name>A0A370CLF1_9COXI</name>
<evidence type="ECO:0000259" key="5">
    <source>
        <dbReference type="SMART" id="SM00859"/>
    </source>
</evidence>
<evidence type="ECO:0000256" key="4">
    <source>
        <dbReference type="HAMAP-Rule" id="MF_01657"/>
    </source>
</evidence>
<dbReference type="InterPro" id="IPR036291">
    <property type="entry name" value="NAD(P)-bd_dom_sf"/>
</dbReference>
<evidence type="ECO:0000256" key="1">
    <source>
        <dbReference type="ARBA" id="ARBA00009244"/>
    </source>
</evidence>
<keyword evidence="7" id="KW-1185">Reference proteome</keyword>
<feature type="binding site" evidence="4">
    <location>
        <position position="265"/>
    </location>
    <ligand>
        <name>NAD(+)</name>
        <dbReference type="ChEBI" id="CHEBI:57540"/>
    </ligand>
</feature>
<feature type="binding site" evidence="4">
    <location>
        <begin position="155"/>
        <end position="163"/>
    </location>
    <ligand>
        <name>NAD(+)</name>
        <dbReference type="ChEBI" id="CHEBI:57540"/>
    </ligand>
</feature>
<dbReference type="InterPro" id="IPR015426">
    <property type="entry name" value="Acetylaldehyde_DH_C"/>
</dbReference>
<dbReference type="GO" id="GO:0008774">
    <property type="term" value="F:acetaldehyde dehydrogenase (acetylating) activity"/>
    <property type="evidence" value="ECO:0007669"/>
    <property type="project" value="UniProtKB-UniRule"/>
</dbReference>
<dbReference type="Gene3D" id="3.40.50.720">
    <property type="entry name" value="NAD(P)-binding Rossmann-like Domain"/>
    <property type="match status" value="1"/>
</dbReference>
<comment type="caution">
    <text evidence="6">The sequence shown here is derived from an EMBL/GenBank/DDBJ whole genome shotgun (WGS) entry which is preliminary data.</text>
</comment>
<feature type="domain" description="Semialdehyde dehydrogenase NAD-binding" evidence="5">
    <location>
        <begin position="2"/>
        <end position="115"/>
    </location>
</feature>
<sequence>MKVAILGSGNIGTDLLIKILRSSYLECSAFIGRNLLSKGIQKARTLDVNTSTLGIQYIQENPNCCEIVFDATSAAAHKLHAPVLKELNKFTIDLTPAKNGKMCIPVINIDESLHCQNVNMVTCGGQATLPIIYALANSGAKIQYIEVVSSIASSSAGPATRDNLDEYIHTTEYAIRLFSGAPEAKAILNLNPAQPCINMQTTIFSKVTKLNMESFCKAVTKVELAVQRYVPGYKVLLNPLIENNRIIVIVQVKGQGDYLPAYAGNLDIINCAALAIAEKYAISKLNMESLCVRS</sequence>
<keyword evidence="3 4" id="KW-0520">NAD</keyword>
<dbReference type="NCBIfam" id="NF006157">
    <property type="entry name" value="PRK08300.1"/>
    <property type="match status" value="1"/>
</dbReference>
<feature type="binding site" evidence="4">
    <location>
        <begin position="8"/>
        <end position="11"/>
    </location>
    <ligand>
        <name>NAD(+)</name>
        <dbReference type="ChEBI" id="CHEBI:57540"/>
    </ligand>
</feature>
<dbReference type="CDD" id="cd23933">
    <property type="entry name" value="ALDH_C"/>
    <property type="match status" value="1"/>
</dbReference>
<evidence type="ECO:0000313" key="6">
    <source>
        <dbReference type="EMBL" id="RDH41034.1"/>
    </source>
</evidence>
<protein>
    <recommendedName>
        <fullName evidence="4">Acetaldehyde dehydrogenase</fullName>
        <ecNumber evidence="4">1.2.1.10</ecNumber>
    </recommendedName>
    <alternativeName>
        <fullName evidence="4">Acetaldehyde dehydrogenase [acetylating]</fullName>
    </alternativeName>
</protein>
<organism evidence="6 7">
    <name type="scientific">Candidatus Aquirickettsiella gammari</name>
    <dbReference type="NCBI Taxonomy" id="2016198"/>
    <lineage>
        <taxon>Bacteria</taxon>
        <taxon>Pseudomonadati</taxon>
        <taxon>Pseudomonadota</taxon>
        <taxon>Gammaproteobacteria</taxon>
        <taxon>Legionellales</taxon>
        <taxon>Coxiellaceae</taxon>
        <taxon>Candidatus Aquirickettsiella</taxon>
    </lineage>
</organism>
<dbReference type="Gene3D" id="3.30.360.10">
    <property type="entry name" value="Dihydrodipicolinate Reductase, domain 2"/>
    <property type="match status" value="1"/>
</dbReference>